<dbReference type="Proteomes" id="UP000597656">
    <property type="component" value="Unassembled WGS sequence"/>
</dbReference>
<dbReference type="NCBIfam" id="NF033592">
    <property type="entry name" value="transpos_IS4_1"/>
    <property type="match status" value="1"/>
</dbReference>
<proteinExistence type="predicted"/>
<dbReference type="PANTHER" id="PTHR37529">
    <property type="entry name" value="TRANSPOSASE INSG FOR INSERTION SEQUENCE ELEMENT IS4-RELATED"/>
    <property type="match status" value="1"/>
</dbReference>
<dbReference type="Pfam" id="PF13006">
    <property type="entry name" value="Nterm_IS4"/>
    <property type="match status" value="1"/>
</dbReference>
<gene>
    <name evidence="4" type="ORF">GCM10011609_87770</name>
</gene>
<organism evidence="4 5">
    <name type="scientific">Lentzea pudingi</name>
    <dbReference type="NCBI Taxonomy" id="1789439"/>
    <lineage>
        <taxon>Bacteria</taxon>
        <taxon>Bacillati</taxon>
        <taxon>Actinomycetota</taxon>
        <taxon>Actinomycetes</taxon>
        <taxon>Pseudonocardiales</taxon>
        <taxon>Pseudonocardiaceae</taxon>
        <taxon>Lentzea</taxon>
    </lineage>
</organism>
<dbReference type="Gene3D" id="3.90.350.10">
    <property type="entry name" value="Transposase Inhibitor Protein From Tn5, Chain A, domain 1"/>
    <property type="match status" value="1"/>
</dbReference>
<dbReference type="InterPro" id="IPR047952">
    <property type="entry name" value="Transpos_IS4"/>
</dbReference>
<feature type="domain" description="Transposase IS4-like" evidence="2">
    <location>
        <begin position="136"/>
        <end position="338"/>
    </location>
</feature>
<reference evidence="5" key="1">
    <citation type="journal article" date="2019" name="Int. J. Syst. Evol. Microbiol.">
        <title>The Global Catalogue of Microorganisms (GCM) 10K type strain sequencing project: providing services to taxonomists for standard genome sequencing and annotation.</title>
        <authorList>
            <consortium name="The Broad Institute Genomics Platform"/>
            <consortium name="The Broad Institute Genome Sequencing Center for Infectious Disease"/>
            <person name="Wu L."/>
            <person name="Ma J."/>
        </authorList>
    </citation>
    <scope>NUCLEOTIDE SEQUENCE [LARGE SCALE GENOMIC DNA]</scope>
    <source>
        <strain evidence="5">CGMCC 4.7319</strain>
    </source>
</reference>
<keyword evidence="5" id="KW-1185">Reference proteome</keyword>
<feature type="compositionally biased region" description="Low complexity" evidence="1">
    <location>
        <begin position="358"/>
        <end position="376"/>
    </location>
</feature>
<dbReference type="InterPro" id="IPR012337">
    <property type="entry name" value="RNaseH-like_sf"/>
</dbReference>
<feature type="compositionally biased region" description="Basic and acidic residues" evidence="1">
    <location>
        <begin position="395"/>
        <end position="409"/>
    </location>
</feature>
<dbReference type="Pfam" id="PF01609">
    <property type="entry name" value="DDE_Tnp_1"/>
    <property type="match status" value="1"/>
</dbReference>
<dbReference type="PANTHER" id="PTHR37529:SF1">
    <property type="entry name" value="TRANSPOSASE INSG FOR INSERTION SEQUENCE ELEMENT IS4-RELATED"/>
    <property type="match status" value="1"/>
</dbReference>
<evidence type="ECO:0000259" key="2">
    <source>
        <dbReference type="Pfam" id="PF01609"/>
    </source>
</evidence>
<dbReference type="InterPro" id="IPR002559">
    <property type="entry name" value="Transposase_11"/>
</dbReference>
<dbReference type="EMBL" id="BMNC01000036">
    <property type="protein sequence ID" value="GGN30172.1"/>
    <property type="molecule type" value="Genomic_DNA"/>
</dbReference>
<accession>A0ABQ2IWW0</accession>
<evidence type="ECO:0000313" key="5">
    <source>
        <dbReference type="Proteomes" id="UP000597656"/>
    </source>
</evidence>
<name>A0ABQ2IWW0_9PSEU</name>
<evidence type="ECO:0000259" key="3">
    <source>
        <dbReference type="Pfam" id="PF13006"/>
    </source>
</evidence>
<evidence type="ECO:0008006" key="6">
    <source>
        <dbReference type="Google" id="ProtNLM"/>
    </source>
</evidence>
<dbReference type="SUPFAM" id="SSF53098">
    <property type="entry name" value="Ribonuclease H-like"/>
    <property type="match status" value="1"/>
</dbReference>
<sequence length="439" mass="47347">MPRPGQVKPDTDARLSDRIAIGLLTRSFPPELVDRVIAETGREGQRDRLLPPRVVVYFVLAMCLFSGQGYEEVARLLTEGLSWAARWSKPWRVPTTAAISRARVKLGAVPLKALFEQVAKPLAGPATRGSWYRTWRVLAVDGTTFDVPDTPENAGRFGRPGSARSAASGGRAAFPQVRVVAVAECGTHAIVAATLGPITKAEATLARELFPGLGEGELLIADRGFTGLPLWRAASANGTDLLWRVRASVVLPVRRELPDGSYLSEIVASGDHHRRADPVTVRVVEYTLDDPARPEHDAPYRLITTILDHSKAPARELAALYCQRWEIETALDELKTHQRGPGPHDRPGAADLRTGGVAARPAAAAVPAATTAPGTTSPHRSSSINDIAYPATHPNEMRSKQKRFDESHDGPPCAAGPTVPSRAPRHAITPRWASSVSAR</sequence>
<dbReference type="InterPro" id="IPR024473">
    <property type="entry name" value="Transposases_IS4_N"/>
</dbReference>
<evidence type="ECO:0000256" key="1">
    <source>
        <dbReference type="SAM" id="MobiDB-lite"/>
    </source>
</evidence>
<comment type="caution">
    <text evidence="4">The sequence shown here is derived from an EMBL/GenBank/DDBJ whole genome shotgun (WGS) entry which is preliminary data.</text>
</comment>
<feature type="domain" description="Transposase IS4 N-terminal" evidence="3">
    <location>
        <begin position="19"/>
        <end position="116"/>
    </location>
</feature>
<protein>
    <recommendedName>
        <fullName evidence="6">Transposase, IS4 family</fullName>
    </recommendedName>
</protein>
<dbReference type="RefSeq" id="WP_229694344.1">
    <property type="nucleotide sequence ID" value="NZ_BMNC01000036.1"/>
</dbReference>
<feature type="region of interest" description="Disordered" evidence="1">
    <location>
        <begin position="358"/>
        <end position="439"/>
    </location>
</feature>
<evidence type="ECO:0000313" key="4">
    <source>
        <dbReference type="EMBL" id="GGN30172.1"/>
    </source>
</evidence>